<dbReference type="OrthoDB" id="1489484at2"/>
<evidence type="ECO:0000313" key="10">
    <source>
        <dbReference type="EMBL" id="PSK91030.1"/>
    </source>
</evidence>
<feature type="transmembrane region" description="Helical" evidence="6">
    <location>
        <begin position="28"/>
        <end position="46"/>
    </location>
</feature>
<feature type="modified residue" description="4-aspartylphosphate" evidence="5">
    <location>
        <position position="495"/>
    </location>
</feature>
<keyword evidence="10" id="KW-0418">Kinase</keyword>
<dbReference type="Gene3D" id="1.10.10.10">
    <property type="entry name" value="Winged helix-like DNA-binding domain superfamily/Winged helix DNA-binding domain"/>
    <property type="match status" value="1"/>
</dbReference>
<dbReference type="PANTHER" id="PTHR43547:SF2">
    <property type="entry name" value="HYBRID SIGNAL TRANSDUCTION HISTIDINE KINASE C"/>
    <property type="match status" value="1"/>
</dbReference>
<dbReference type="PRINTS" id="PR00038">
    <property type="entry name" value="HTHLUXR"/>
</dbReference>
<evidence type="ECO:0000313" key="11">
    <source>
        <dbReference type="Proteomes" id="UP000240572"/>
    </source>
</evidence>
<dbReference type="InterPro" id="IPR000792">
    <property type="entry name" value="Tscrpt_reg_LuxR_C"/>
</dbReference>
<dbReference type="GO" id="GO:0000155">
    <property type="term" value="F:phosphorelay sensor kinase activity"/>
    <property type="evidence" value="ECO:0007669"/>
    <property type="project" value="TreeGrafter"/>
</dbReference>
<dbReference type="InterPro" id="IPR003594">
    <property type="entry name" value="HATPase_dom"/>
</dbReference>
<name>A0A2P8D1C6_9BACT</name>
<dbReference type="PROSITE" id="PS50109">
    <property type="entry name" value="HIS_KIN"/>
    <property type="match status" value="1"/>
</dbReference>
<feature type="domain" description="Histidine kinase" evidence="8">
    <location>
        <begin position="203"/>
        <end position="415"/>
    </location>
</feature>
<keyword evidence="11" id="KW-1185">Reference proteome</keyword>
<evidence type="ECO:0000259" key="8">
    <source>
        <dbReference type="PROSITE" id="PS50109"/>
    </source>
</evidence>
<feature type="domain" description="HTH luxR-type" evidence="7">
    <location>
        <begin position="610"/>
        <end position="674"/>
    </location>
</feature>
<evidence type="ECO:0000256" key="1">
    <source>
        <dbReference type="ARBA" id="ARBA00000085"/>
    </source>
</evidence>
<dbReference type="SMART" id="SM00448">
    <property type="entry name" value="REC"/>
    <property type="match status" value="1"/>
</dbReference>
<keyword evidence="4" id="KW-0238">DNA-binding</keyword>
<dbReference type="InterPro" id="IPR036890">
    <property type="entry name" value="HATPase_C_sf"/>
</dbReference>
<dbReference type="SUPFAM" id="SSF55874">
    <property type="entry name" value="ATPase domain of HSP90 chaperone/DNA topoisomerase II/histidine kinase"/>
    <property type="match status" value="1"/>
</dbReference>
<gene>
    <name evidence="10" type="ORF">B0I18_10640</name>
</gene>
<evidence type="ECO:0000256" key="4">
    <source>
        <dbReference type="ARBA" id="ARBA00023125"/>
    </source>
</evidence>
<evidence type="ECO:0000259" key="7">
    <source>
        <dbReference type="PROSITE" id="PS50043"/>
    </source>
</evidence>
<keyword evidence="6" id="KW-1133">Transmembrane helix</keyword>
<dbReference type="AlphaFoldDB" id="A0A2P8D1C6"/>
<dbReference type="SMART" id="SM00421">
    <property type="entry name" value="HTH_LUXR"/>
    <property type="match status" value="1"/>
</dbReference>
<dbReference type="CDD" id="cd06170">
    <property type="entry name" value="LuxR_C_like"/>
    <property type="match status" value="1"/>
</dbReference>
<keyword evidence="6" id="KW-0472">Membrane</keyword>
<dbReference type="EMBL" id="PYGD01000006">
    <property type="protein sequence ID" value="PSK91030.1"/>
    <property type="molecule type" value="Genomic_DNA"/>
</dbReference>
<feature type="transmembrane region" description="Helical" evidence="6">
    <location>
        <begin position="58"/>
        <end position="76"/>
    </location>
</feature>
<dbReference type="Gene3D" id="3.30.565.10">
    <property type="entry name" value="Histidine kinase-like ATPase, C-terminal domain"/>
    <property type="match status" value="1"/>
</dbReference>
<comment type="caution">
    <text evidence="10">The sequence shown here is derived from an EMBL/GenBank/DDBJ whole genome shotgun (WGS) entry which is preliminary data.</text>
</comment>
<dbReference type="RefSeq" id="WP_106523641.1">
    <property type="nucleotide sequence ID" value="NZ_PYGD01000006.1"/>
</dbReference>
<dbReference type="EC" id="2.7.13.3" evidence="2"/>
<feature type="domain" description="Response regulatory" evidence="9">
    <location>
        <begin position="447"/>
        <end position="562"/>
    </location>
</feature>
<dbReference type="Pfam" id="PF02518">
    <property type="entry name" value="HATPase_c"/>
    <property type="match status" value="1"/>
</dbReference>
<dbReference type="GO" id="GO:0003677">
    <property type="term" value="F:DNA binding"/>
    <property type="evidence" value="ECO:0007669"/>
    <property type="project" value="UniProtKB-KW"/>
</dbReference>
<evidence type="ECO:0000256" key="5">
    <source>
        <dbReference type="PROSITE-ProRule" id="PRU00169"/>
    </source>
</evidence>
<protein>
    <recommendedName>
        <fullName evidence="2">histidine kinase</fullName>
        <ecNumber evidence="2">2.7.13.3</ecNumber>
    </recommendedName>
</protein>
<evidence type="ECO:0000256" key="6">
    <source>
        <dbReference type="SAM" id="Phobius"/>
    </source>
</evidence>
<dbReference type="PROSITE" id="PS50043">
    <property type="entry name" value="HTH_LUXR_2"/>
    <property type="match status" value="1"/>
</dbReference>
<keyword evidence="10" id="KW-0808">Transferase</keyword>
<evidence type="ECO:0000259" key="9">
    <source>
        <dbReference type="PROSITE" id="PS50110"/>
    </source>
</evidence>
<evidence type="ECO:0000256" key="3">
    <source>
        <dbReference type="ARBA" id="ARBA00022553"/>
    </source>
</evidence>
<feature type="transmembrane region" description="Helical" evidence="6">
    <location>
        <begin position="88"/>
        <end position="113"/>
    </location>
</feature>
<accession>A0A2P8D1C6</accession>
<comment type="catalytic activity">
    <reaction evidence="1">
        <text>ATP + protein L-histidine = ADP + protein N-phospho-L-histidine.</text>
        <dbReference type="EC" id="2.7.13.3"/>
    </reaction>
</comment>
<dbReference type="PRINTS" id="PR00344">
    <property type="entry name" value="BCTRLSENSOR"/>
</dbReference>
<dbReference type="GO" id="GO:0006355">
    <property type="term" value="P:regulation of DNA-templated transcription"/>
    <property type="evidence" value="ECO:0007669"/>
    <property type="project" value="InterPro"/>
</dbReference>
<keyword evidence="6" id="KW-0812">Transmembrane</keyword>
<reference evidence="10 11" key="1">
    <citation type="submission" date="2018-03" db="EMBL/GenBank/DDBJ databases">
        <title>Genomic Encyclopedia of Type Strains, Phase III (KMG-III): the genomes of soil and plant-associated and newly described type strains.</title>
        <authorList>
            <person name="Whitman W."/>
        </authorList>
    </citation>
    <scope>NUCLEOTIDE SEQUENCE [LARGE SCALE GENOMIC DNA]</scope>
    <source>
        <strain evidence="10 11">CGMCC 1.12700</strain>
    </source>
</reference>
<dbReference type="Pfam" id="PF00072">
    <property type="entry name" value="Response_reg"/>
    <property type="match status" value="1"/>
</dbReference>
<dbReference type="InterPro" id="IPR005467">
    <property type="entry name" value="His_kinase_dom"/>
</dbReference>
<keyword evidence="3 5" id="KW-0597">Phosphoprotein</keyword>
<dbReference type="Gene3D" id="3.40.50.2300">
    <property type="match status" value="1"/>
</dbReference>
<proteinExistence type="predicted"/>
<dbReference type="Proteomes" id="UP000240572">
    <property type="component" value="Unassembled WGS sequence"/>
</dbReference>
<dbReference type="InterPro" id="IPR016032">
    <property type="entry name" value="Sig_transdc_resp-reg_C-effctor"/>
</dbReference>
<dbReference type="InterPro" id="IPR001789">
    <property type="entry name" value="Sig_transdc_resp-reg_receiver"/>
</dbReference>
<dbReference type="SMART" id="SM00387">
    <property type="entry name" value="HATPase_c"/>
    <property type="match status" value="1"/>
</dbReference>
<evidence type="ECO:0000256" key="2">
    <source>
        <dbReference type="ARBA" id="ARBA00012438"/>
    </source>
</evidence>
<sequence>MSEESLYHETKKAIADQKVVSWILKYKWHFVFWPLYLLYCYITDQIMYGKSYYFSKEVLLVLSHPFYLFYAFVYFLSTFSVRSLRRILISIATLLTLVAVFLLLRFSLNFYVFPYMDRARGYEQEKLILKQELVMASFWLWEFFAKALAYFFVVRFMKKEKELRSALEENIRKEKILHIQEINEEKAKSIRQLYDQRESTFINLVHETKTPIALINNYISEHIQKNGASPELINVKSTVSKLSQDITDLFDIERFSKGVQMFDHNQVFEMSKLVQHACNAFEAYCSQKSIGLVKSIQSGLCIQADPLAINRVINNLLENAVRYSFNDSVISIDLSANGNEIIFTVEDQGAGISTEEIKEVFKPYQLLNAPKRNIQGMGLGLPLVKNIIDSLDGHIDLQSKEGQGTIVKVTFKKSESEASIPDLNLPDHPMLQEDELKDIYLADDISSILIVEDNRKMNSFLIQKFSTRYNVNYALNGREALKKIKQQVPDLLITDVMMDEMDGFELAEIIQNDPDLCHIPIIFVTARITNEDRRRGLDLGAIDYILKPFEPEELVLKAEAILSYTRKQEMKLYEDAYRTMKSLRKHPLQQQIEPVKNKSNNQDKGTPFEFNCRKYGLTVREIEIAQLLITGSSAREIAVVKFISERTVNAHTRKIYEKLEVSNRVEMVQVMSTI</sequence>
<dbReference type="InterPro" id="IPR036388">
    <property type="entry name" value="WH-like_DNA-bd_sf"/>
</dbReference>
<dbReference type="PANTHER" id="PTHR43547">
    <property type="entry name" value="TWO-COMPONENT HISTIDINE KINASE"/>
    <property type="match status" value="1"/>
</dbReference>
<dbReference type="InterPro" id="IPR011006">
    <property type="entry name" value="CheY-like_superfamily"/>
</dbReference>
<dbReference type="PROSITE" id="PS50110">
    <property type="entry name" value="RESPONSE_REGULATORY"/>
    <property type="match status" value="1"/>
</dbReference>
<dbReference type="InterPro" id="IPR004358">
    <property type="entry name" value="Sig_transdc_His_kin-like_C"/>
</dbReference>
<dbReference type="SUPFAM" id="SSF52172">
    <property type="entry name" value="CheY-like"/>
    <property type="match status" value="1"/>
</dbReference>
<organism evidence="10 11">
    <name type="scientific">Taibaiella chishuiensis</name>
    <dbReference type="NCBI Taxonomy" id="1434707"/>
    <lineage>
        <taxon>Bacteria</taxon>
        <taxon>Pseudomonadati</taxon>
        <taxon>Bacteroidota</taxon>
        <taxon>Chitinophagia</taxon>
        <taxon>Chitinophagales</taxon>
        <taxon>Chitinophagaceae</taxon>
        <taxon>Taibaiella</taxon>
    </lineage>
</organism>
<dbReference type="SUPFAM" id="SSF46894">
    <property type="entry name" value="C-terminal effector domain of the bipartite response regulators"/>
    <property type="match status" value="1"/>
</dbReference>
<dbReference type="Pfam" id="PF00196">
    <property type="entry name" value="GerE"/>
    <property type="match status" value="1"/>
</dbReference>